<accession>A0ABP7GIU1</accession>
<comment type="caution">
    <text evidence="1">The sequence shown here is derived from an EMBL/GenBank/DDBJ whole genome shotgun (WGS) entry which is preliminary data.</text>
</comment>
<protein>
    <submittedName>
        <fullName evidence="1">Uncharacterized protein</fullName>
    </submittedName>
</protein>
<evidence type="ECO:0000313" key="2">
    <source>
        <dbReference type="Proteomes" id="UP001500908"/>
    </source>
</evidence>
<organism evidence="1 2">
    <name type="scientific">Salinactinospora qingdaonensis</name>
    <dbReference type="NCBI Taxonomy" id="702744"/>
    <lineage>
        <taxon>Bacteria</taxon>
        <taxon>Bacillati</taxon>
        <taxon>Actinomycetota</taxon>
        <taxon>Actinomycetes</taxon>
        <taxon>Streptosporangiales</taxon>
        <taxon>Nocardiopsidaceae</taxon>
        <taxon>Salinactinospora</taxon>
    </lineage>
</organism>
<dbReference type="EMBL" id="BAABDD010000051">
    <property type="protein sequence ID" value="GAA3766243.1"/>
    <property type="molecule type" value="Genomic_DNA"/>
</dbReference>
<gene>
    <name evidence="1" type="ORF">GCM10022402_49310</name>
</gene>
<evidence type="ECO:0000313" key="1">
    <source>
        <dbReference type="EMBL" id="GAA3766243.1"/>
    </source>
</evidence>
<keyword evidence="2" id="KW-1185">Reference proteome</keyword>
<proteinExistence type="predicted"/>
<sequence length="88" mass="9486">MVPTALGRYSILGKCGGALAKSMWKRSRENTFLRFSQNTLGVWFIVSLAAGSRCALHPTKTARGQGVTPPDRALTLFGRPYRGGDGDS</sequence>
<name>A0ABP7GIU1_9ACTN</name>
<dbReference type="Proteomes" id="UP001500908">
    <property type="component" value="Unassembled WGS sequence"/>
</dbReference>
<reference evidence="2" key="1">
    <citation type="journal article" date="2019" name="Int. J. Syst. Evol. Microbiol.">
        <title>The Global Catalogue of Microorganisms (GCM) 10K type strain sequencing project: providing services to taxonomists for standard genome sequencing and annotation.</title>
        <authorList>
            <consortium name="The Broad Institute Genomics Platform"/>
            <consortium name="The Broad Institute Genome Sequencing Center for Infectious Disease"/>
            <person name="Wu L."/>
            <person name="Ma J."/>
        </authorList>
    </citation>
    <scope>NUCLEOTIDE SEQUENCE [LARGE SCALE GENOMIC DNA]</scope>
    <source>
        <strain evidence="2">JCM 17137</strain>
    </source>
</reference>